<dbReference type="SUPFAM" id="SSF47240">
    <property type="entry name" value="Ferritin-like"/>
    <property type="match status" value="1"/>
</dbReference>
<protein>
    <submittedName>
        <fullName evidence="1">DUF455 family protein</fullName>
    </submittedName>
</protein>
<name>A0ABY7VYD8_9BACT</name>
<dbReference type="PANTHER" id="PTHR42782">
    <property type="entry name" value="SI:CH73-314G15.3"/>
    <property type="match status" value="1"/>
</dbReference>
<evidence type="ECO:0000313" key="2">
    <source>
        <dbReference type="Proteomes" id="UP001214250"/>
    </source>
</evidence>
<dbReference type="InterPro" id="IPR007402">
    <property type="entry name" value="DUF455"/>
</dbReference>
<dbReference type="RefSeq" id="WP_274151243.1">
    <property type="nucleotide sequence ID" value="NZ_CP117811.1"/>
</dbReference>
<keyword evidence="2" id="KW-1185">Reference proteome</keyword>
<gene>
    <name evidence="1" type="ORF">PQO03_03795</name>
</gene>
<accession>A0ABY7VYD8</accession>
<organism evidence="1 2">
    <name type="scientific">Lentisphaera profundi</name>
    <dbReference type="NCBI Taxonomy" id="1658616"/>
    <lineage>
        <taxon>Bacteria</taxon>
        <taxon>Pseudomonadati</taxon>
        <taxon>Lentisphaerota</taxon>
        <taxon>Lentisphaeria</taxon>
        <taxon>Lentisphaerales</taxon>
        <taxon>Lentisphaeraceae</taxon>
        <taxon>Lentisphaera</taxon>
    </lineage>
</organism>
<dbReference type="PANTHER" id="PTHR42782:SF2">
    <property type="entry name" value="3-OXOACYL-[ACYL-CARRIER-PROTEIN] SYNTHASE-LIKE PROTEIN"/>
    <property type="match status" value="1"/>
</dbReference>
<dbReference type="InterPro" id="IPR009078">
    <property type="entry name" value="Ferritin-like_SF"/>
</dbReference>
<sequence length="650" mass="74576">MNLYHFAQNILESPHIEDKLRHPGKIDYSPLKENLSLKSAPERSDAYSFGKKDSKKLQLGELNSDRDRGLLLLMFMNHELVAIELMAHALIKFSNSVPEEFQRGLVQTLIDEQKHCRLYLNRLKELSCQAGDLPLSSFFWDCLSKVETPQAYLAGMSLTLEQANLDFTCYYKTLFTQAGDKKTADILKLVYEDEIRHVQFGVDWMNKWNKDSSFWDYYLRHLPTALDPSRAKSNKYFDMSGRLSAQMDEATILQFKLHNSSKGRSPNIWTFNPGAELESHKISPRKNNTIAEDDLCPLLISLCKKDDILLSNKKISLSTLERFYKLKFPLPENFDFQQIPQLLKKHKPGFIKAWGKSPVAEKKTTAITKLQSTSFKQTLWQEPWKNLYSKKFQAEIYRQLISENDFFDLKPASFFKTIESLLESNLSSDILLKAPLATTGRGCRRVSLKNLQNDDLNWINGNIKRQGGILAEAHRERLADFSAQYELLANGKLKFYGLTQIETQAFANTANICGPFHQHWSKELKKFVFANGGNCIKEGFDKVAQLWAKEMIEMDFSGPFALDGFIWKEFETLYFRPICELNPRITMGRIALELNRACQGSSISRLSIINKTESSLVSNTSQMNPQGKIKAADIILTPDAQQFFAHFKII</sequence>
<reference evidence="1 2" key="1">
    <citation type="submission" date="2023-02" db="EMBL/GenBank/DDBJ databases">
        <title>Genome sequence of Lentisphaera profundi SAORIC-696.</title>
        <authorList>
            <person name="Kim e."/>
            <person name="Cho J.-C."/>
            <person name="Choi A."/>
            <person name="Kang I."/>
        </authorList>
    </citation>
    <scope>NUCLEOTIDE SEQUENCE [LARGE SCALE GENOMIC DNA]</scope>
    <source>
        <strain evidence="1 2">SAORIC-696</strain>
    </source>
</reference>
<dbReference type="CDD" id="cd00657">
    <property type="entry name" value="Ferritin_like"/>
    <property type="match status" value="1"/>
</dbReference>
<dbReference type="Proteomes" id="UP001214250">
    <property type="component" value="Chromosome 1"/>
</dbReference>
<dbReference type="EMBL" id="CP117811">
    <property type="protein sequence ID" value="WDE97078.1"/>
    <property type="molecule type" value="Genomic_DNA"/>
</dbReference>
<proteinExistence type="predicted"/>
<evidence type="ECO:0000313" key="1">
    <source>
        <dbReference type="EMBL" id="WDE97078.1"/>
    </source>
</evidence>
<dbReference type="Pfam" id="PF04305">
    <property type="entry name" value="DUF455"/>
    <property type="match status" value="1"/>
</dbReference>